<dbReference type="GO" id="GO:0000155">
    <property type="term" value="F:phosphorelay sensor kinase activity"/>
    <property type="evidence" value="ECO:0007669"/>
    <property type="project" value="InterPro"/>
</dbReference>
<keyword evidence="3" id="KW-0808">Transferase</keyword>
<keyword evidence="4" id="KW-1185">Reference proteome</keyword>
<keyword evidence="3" id="KW-0418">Kinase</keyword>
<dbReference type="PANTHER" id="PTHR34220">
    <property type="entry name" value="SENSOR HISTIDINE KINASE YPDA"/>
    <property type="match status" value="1"/>
</dbReference>
<organism evidence="3 4">
    <name type="scientific">Pseudomaricurvus hydrocarbonicus</name>
    <dbReference type="NCBI Taxonomy" id="1470433"/>
    <lineage>
        <taxon>Bacteria</taxon>
        <taxon>Pseudomonadati</taxon>
        <taxon>Pseudomonadota</taxon>
        <taxon>Gammaproteobacteria</taxon>
        <taxon>Cellvibrionales</taxon>
        <taxon>Cellvibrionaceae</taxon>
        <taxon>Pseudomaricurvus</taxon>
    </lineage>
</organism>
<dbReference type="Proteomes" id="UP000787472">
    <property type="component" value="Unassembled WGS sequence"/>
</dbReference>
<protein>
    <submittedName>
        <fullName evidence="3">Sensor histidine kinase</fullName>
    </submittedName>
</protein>
<reference evidence="3" key="1">
    <citation type="submission" date="2020-03" db="EMBL/GenBank/DDBJ databases">
        <authorList>
            <person name="Guo F."/>
        </authorList>
    </citation>
    <scope>NUCLEOTIDE SEQUENCE</scope>
    <source>
        <strain evidence="3">JCM 30134</strain>
    </source>
</reference>
<feature type="transmembrane region" description="Helical" evidence="1">
    <location>
        <begin position="106"/>
        <end position="130"/>
    </location>
</feature>
<dbReference type="InterPro" id="IPR036890">
    <property type="entry name" value="HATPase_C_sf"/>
</dbReference>
<keyword evidence="1" id="KW-1133">Transmembrane helix</keyword>
<dbReference type="AlphaFoldDB" id="A0A9E5MP43"/>
<dbReference type="Pfam" id="PF06580">
    <property type="entry name" value="His_kinase"/>
    <property type="match status" value="1"/>
</dbReference>
<feature type="transmembrane region" description="Helical" evidence="1">
    <location>
        <begin position="142"/>
        <end position="161"/>
    </location>
</feature>
<feature type="transmembrane region" description="Helical" evidence="1">
    <location>
        <begin position="75"/>
        <end position="94"/>
    </location>
</feature>
<evidence type="ECO:0000313" key="4">
    <source>
        <dbReference type="Proteomes" id="UP000787472"/>
    </source>
</evidence>
<dbReference type="Gene3D" id="3.30.565.10">
    <property type="entry name" value="Histidine kinase-like ATPase, C-terminal domain"/>
    <property type="match status" value="1"/>
</dbReference>
<dbReference type="EMBL" id="JAAONZ010000021">
    <property type="protein sequence ID" value="NHO67873.1"/>
    <property type="molecule type" value="Genomic_DNA"/>
</dbReference>
<evidence type="ECO:0000259" key="2">
    <source>
        <dbReference type="Pfam" id="PF06580"/>
    </source>
</evidence>
<dbReference type="SUPFAM" id="SSF55874">
    <property type="entry name" value="ATPase domain of HSP90 chaperone/DNA topoisomerase II/histidine kinase"/>
    <property type="match status" value="1"/>
</dbReference>
<accession>A0A9E5MP43</accession>
<evidence type="ECO:0000313" key="3">
    <source>
        <dbReference type="EMBL" id="NHO67873.1"/>
    </source>
</evidence>
<dbReference type="InterPro" id="IPR010559">
    <property type="entry name" value="Sig_transdc_His_kin_internal"/>
</dbReference>
<feature type="transmembrane region" description="Helical" evidence="1">
    <location>
        <begin position="45"/>
        <end position="63"/>
    </location>
</feature>
<dbReference type="GO" id="GO:0016020">
    <property type="term" value="C:membrane"/>
    <property type="evidence" value="ECO:0007669"/>
    <property type="project" value="InterPro"/>
</dbReference>
<name>A0A9E5MP43_9GAMM</name>
<keyword evidence="1" id="KW-0472">Membrane</keyword>
<comment type="caution">
    <text evidence="3">The sequence shown here is derived from an EMBL/GenBank/DDBJ whole genome shotgun (WGS) entry which is preliminary data.</text>
</comment>
<feature type="domain" description="Signal transduction histidine kinase internal region" evidence="2">
    <location>
        <begin position="176"/>
        <end position="253"/>
    </location>
</feature>
<dbReference type="PANTHER" id="PTHR34220:SF7">
    <property type="entry name" value="SENSOR HISTIDINE KINASE YPDA"/>
    <property type="match status" value="1"/>
</dbReference>
<proteinExistence type="predicted"/>
<keyword evidence="1" id="KW-0812">Transmembrane</keyword>
<dbReference type="RefSeq" id="WP_167191333.1">
    <property type="nucleotide sequence ID" value="NZ_JAAONZ010000021.1"/>
</dbReference>
<evidence type="ECO:0000256" key="1">
    <source>
        <dbReference type="SAM" id="Phobius"/>
    </source>
</evidence>
<gene>
    <name evidence="3" type="ORF">G8770_20190</name>
</gene>
<sequence length="400" mass="43226">MAIPTTSEAAAPAVSAARAGTANSLTRPAPPFLSPFLPDMCSLQAVFLLVLLGELLALALTLADSGLGRFDWEGLGLRSFLMQWIVLLSAALLCPLRFRLSRLPAWLAGALCYLLVLGVTLLCSGLGLWGVDGWQDDDLDTLLGNLLLAAIFAGVVLRYLYVQQQWSNQQKAELSARLQALQSRIQPHFLFNSMNSIASLIATRPELAERLVEDLSSLFRASLAEPGLVALADELDLCHQYLEIEKTRLGDRLQVRWRVDPVLGEGSIPCRIPSLLLQPLLENAIQHGIQPLPEGGLVTIDVGLQGEQLTLGVTNPVPGKVTETAFGHSGASINSPDTATGSSGNRIALDNIRHRLQAYFGDAASFSAQFETFEAESADVESDAELHCFVVRLSYPVSFL</sequence>
<dbReference type="InterPro" id="IPR050640">
    <property type="entry name" value="Bact_2-comp_sensor_kinase"/>
</dbReference>